<evidence type="ECO:0000259" key="3">
    <source>
        <dbReference type="Pfam" id="PF01370"/>
    </source>
</evidence>
<dbReference type="SUPFAM" id="SSF51735">
    <property type="entry name" value="NAD(P)-binding Rossmann-fold domains"/>
    <property type="match status" value="1"/>
</dbReference>
<comment type="similarity">
    <text evidence="2">Belongs to the NAD(P)-dependent epimerase/dehydratase family.</text>
</comment>
<dbReference type="InterPro" id="IPR036291">
    <property type="entry name" value="NAD(P)-bd_dom_sf"/>
</dbReference>
<sequence length="324" mass="35912">MNSSDIAFTPADHMLLTGGTGFFGLALLRHWQARPMAIPRLTVLSRDPDAFLQRFPALATLPHLRWWRGDILQPSSLPFQERFSHVLHAAADSTLGPQLTALQRFDQVLTGTRNMLELATATGARRFLLTSSGGVYGSIEAARGVVETCLTMPDPLQPGQVFNVAKRTAEHLCALYQDRLEVVIARCFSFVGRDLPQQVHFAIGNFIHDALHHDAIIVQGDGSALRSYMDQRDLAHWLLVLMQRGRRAQAYNVGSEQAVSIAQLAHLVRDLLAPHKPVKVLGQVAGMSTRAFYLPNTEKARSELGLQLEFSLQESIREAARHGK</sequence>
<dbReference type="Gene3D" id="3.40.50.720">
    <property type="entry name" value="NAD(P)-binding Rossmann-like Domain"/>
    <property type="match status" value="1"/>
</dbReference>
<dbReference type="Pfam" id="PF01370">
    <property type="entry name" value="Epimerase"/>
    <property type="match status" value="1"/>
</dbReference>
<dbReference type="Proteomes" id="UP000067461">
    <property type="component" value="Chromosome"/>
</dbReference>
<evidence type="ECO:0000313" key="4">
    <source>
        <dbReference type="EMBL" id="BAO80674.1"/>
    </source>
</evidence>
<evidence type="ECO:0000256" key="2">
    <source>
        <dbReference type="ARBA" id="ARBA00007637"/>
    </source>
</evidence>
<proteinExistence type="inferred from homology"/>
<evidence type="ECO:0000313" key="5">
    <source>
        <dbReference type="Proteomes" id="UP000067461"/>
    </source>
</evidence>
<dbReference type="KEGG" id="cbaa:SRAA_0820"/>
<dbReference type="HOGENOM" id="CLU_007383_4_0_4"/>
<keyword evidence="5" id="KW-1185">Reference proteome</keyword>
<dbReference type="AlphaFoldDB" id="A0A060NP23"/>
<dbReference type="STRING" id="1458425.SRAA_0820"/>
<evidence type="ECO:0000256" key="1">
    <source>
        <dbReference type="ARBA" id="ARBA00005125"/>
    </source>
</evidence>
<dbReference type="InterPro" id="IPR001509">
    <property type="entry name" value="Epimerase_deHydtase"/>
</dbReference>
<organism evidence="4 5">
    <name type="scientific">Serpentinimonas raichei</name>
    <dbReference type="NCBI Taxonomy" id="1458425"/>
    <lineage>
        <taxon>Bacteria</taxon>
        <taxon>Pseudomonadati</taxon>
        <taxon>Pseudomonadota</taxon>
        <taxon>Betaproteobacteria</taxon>
        <taxon>Burkholderiales</taxon>
        <taxon>Comamonadaceae</taxon>
        <taxon>Serpentinimonas</taxon>
    </lineage>
</organism>
<protein>
    <submittedName>
        <fullName evidence="4">dTDP-D-glucose 4,6-dehydratase</fullName>
    </submittedName>
</protein>
<name>A0A060NP23_9BURK</name>
<feature type="domain" description="NAD-dependent epimerase/dehydratase" evidence="3">
    <location>
        <begin position="14"/>
        <end position="254"/>
    </location>
</feature>
<dbReference type="RefSeq" id="WP_045531140.1">
    <property type="nucleotide sequence ID" value="NZ_AP014568.1"/>
</dbReference>
<dbReference type="PANTHER" id="PTHR43000">
    <property type="entry name" value="DTDP-D-GLUCOSE 4,6-DEHYDRATASE-RELATED"/>
    <property type="match status" value="1"/>
</dbReference>
<accession>A0A060NP23</accession>
<gene>
    <name evidence="4" type="ORF">SRAA_0820</name>
</gene>
<reference evidence="4 5" key="1">
    <citation type="journal article" date="2014" name="Nat. Commun.">
        <title>Physiological and genomic features of highly alkaliphilic hydrogen-utilizing Betaproteobacteria from a continental serpentinizing site.</title>
        <authorList>
            <person name="Suzuki S."/>
            <person name="Kuenen J.G."/>
            <person name="Schipper K."/>
            <person name="van der Velde S."/>
            <person name="Ishii S."/>
            <person name="Wu A."/>
            <person name="Sorokin D.Y."/>
            <person name="Tenney A."/>
            <person name="Meng X.Y."/>
            <person name="Morrill P.L."/>
            <person name="Kamagata Y."/>
            <person name="Muyzer G."/>
            <person name="Nealson K.H."/>
        </authorList>
    </citation>
    <scope>NUCLEOTIDE SEQUENCE [LARGE SCALE GENOMIC DNA]</scope>
    <source>
        <strain evidence="4 5">A1</strain>
    </source>
</reference>
<dbReference type="OrthoDB" id="9811743at2"/>
<dbReference type="EMBL" id="AP014568">
    <property type="protein sequence ID" value="BAO80674.1"/>
    <property type="molecule type" value="Genomic_DNA"/>
</dbReference>
<comment type="pathway">
    <text evidence="1">Bacterial outer membrane biogenesis; LPS O-antigen biosynthesis.</text>
</comment>